<evidence type="ECO:0000256" key="1">
    <source>
        <dbReference type="SAM" id="MobiDB-lite"/>
    </source>
</evidence>
<feature type="non-terminal residue" evidence="2">
    <location>
        <position position="1"/>
    </location>
</feature>
<dbReference type="AlphaFoldDB" id="A0A9N9EP84"/>
<dbReference type="OrthoDB" id="2413556at2759"/>
<feature type="non-terminal residue" evidence="2">
    <location>
        <position position="87"/>
    </location>
</feature>
<feature type="region of interest" description="Disordered" evidence="1">
    <location>
        <begin position="1"/>
        <end position="48"/>
    </location>
</feature>
<evidence type="ECO:0000313" key="2">
    <source>
        <dbReference type="EMBL" id="CAG8685324.1"/>
    </source>
</evidence>
<feature type="compositionally biased region" description="Polar residues" evidence="1">
    <location>
        <begin position="18"/>
        <end position="35"/>
    </location>
</feature>
<gene>
    <name evidence="2" type="ORF">RFULGI_LOCUS9790</name>
</gene>
<protein>
    <submittedName>
        <fullName evidence="2">951_t:CDS:1</fullName>
    </submittedName>
</protein>
<comment type="caution">
    <text evidence="2">The sequence shown here is derived from an EMBL/GenBank/DDBJ whole genome shotgun (WGS) entry which is preliminary data.</text>
</comment>
<dbReference type="EMBL" id="CAJVPZ010018214">
    <property type="protein sequence ID" value="CAG8685324.1"/>
    <property type="molecule type" value="Genomic_DNA"/>
</dbReference>
<feature type="compositionally biased region" description="Basic residues" evidence="1">
    <location>
        <begin position="8"/>
        <end position="17"/>
    </location>
</feature>
<reference evidence="2" key="1">
    <citation type="submission" date="2021-06" db="EMBL/GenBank/DDBJ databases">
        <authorList>
            <person name="Kallberg Y."/>
            <person name="Tangrot J."/>
            <person name="Rosling A."/>
        </authorList>
    </citation>
    <scope>NUCLEOTIDE SEQUENCE</scope>
    <source>
        <strain evidence="2">IN212</strain>
    </source>
</reference>
<dbReference type="Proteomes" id="UP000789396">
    <property type="component" value="Unassembled WGS sequence"/>
</dbReference>
<organism evidence="2 3">
    <name type="scientific">Racocetra fulgida</name>
    <dbReference type="NCBI Taxonomy" id="60492"/>
    <lineage>
        <taxon>Eukaryota</taxon>
        <taxon>Fungi</taxon>
        <taxon>Fungi incertae sedis</taxon>
        <taxon>Mucoromycota</taxon>
        <taxon>Glomeromycotina</taxon>
        <taxon>Glomeromycetes</taxon>
        <taxon>Diversisporales</taxon>
        <taxon>Gigasporaceae</taxon>
        <taxon>Racocetra</taxon>
    </lineage>
</organism>
<evidence type="ECO:0000313" key="3">
    <source>
        <dbReference type="Proteomes" id="UP000789396"/>
    </source>
</evidence>
<name>A0A9N9EP84_9GLOM</name>
<proteinExistence type="predicted"/>
<accession>A0A9N9EP84</accession>
<sequence length="87" mass="10157">YTFTRPEKLRKHYKSKKNQCNIPNTRTQPSPSQNEVQERVQDPEVGPNFTTQAYREGITLQNVVQEGDIVFVKKSYDPARPHKNLKN</sequence>
<keyword evidence="3" id="KW-1185">Reference proteome</keyword>